<name>A0A1H7Z6Z3_9BACI</name>
<dbReference type="Gene3D" id="3.40.50.620">
    <property type="entry name" value="HUPs"/>
    <property type="match status" value="1"/>
</dbReference>
<evidence type="ECO:0000313" key="4">
    <source>
        <dbReference type="Proteomes" id="UP000198553"/>
    </source>
</evidence>
<dbReference type="PANTHER" id="PTHR46268">
    <property type="entry name" value="STRESS RESPONSE PROTEIN NHAX"/>
    <property type="match status" value="1"/>
</dbReference>
<evidence type="ECO:0000313" key="3">
    <source>
        <dbReference type="EMBL" id="SEM54055.1"/>
    </source>
</evidence>
<dbReference type="InterPro" id="IPR006016">
    <property type="entry name" value="UspA"/>
</dbReference>
<protein>
    <submittedName>
        <fullName evidence="3">Nucleotide-binding universal stress protein, UspA family</fullName>
    </submittedName>
</protein>
<evidence type="ECO:0000259" key="2">
    <source>
        <dbReference type="Pfam" id="PF00582"/>
    </source>
</evidence>
<evidence type="ECO:0000256" key="1">
    <source>
        <dbReference type="ARBA" id="ARBA00008791"/>
    </source>
</evidence>
<dbReference type="Proteomes" id="UP000198553">
    <property type="component" value="Unassembled WGS sequence"/>
</dbReference>
<proteinExistence type="inferred from homology"/>
<dbReference type="OrthoDB" id="9777884at2"/>
<dbReference type="PRINTS" id="PR01438">
    <property type="entry name" value="UNVRSLSTRESS"/>
</dbReference>
<dbReference type="SUPFAM" id="SSF52402">
    <property type="entry name" value="Adenine nucleotide alpha hydrolases-like"/>
    <property type="match status" value="1"/>
</dbReference>
<dbReference type="InterPro" id="IPR006015">
    <property type="entry name" value="Universal_stress_UspA"/>
</dbReference>
<dbReference type="AlphaFoldDB" id="A0A1H7Z6Z3"/>
<dbReference type="InterPro" id="IPR014729">
    <property type="entry name" value="Rossmann-like_a/b/a_fold"/>
</dbReference>
<comment type="similarity">
    <text evidence="1">Belongs to the universal stress protein A family.</text>
</comment>
<dbReference type="RefSeq" id="WP_090742545.1">
    <property type="nucleotide sequence ID" value="NZ_FOBW01000003.1"/>
</dbReference>
<accession>A0A1H7Z6Z3</accession>
<gene>
    <name evidence="3" type="ORF">SAMN05192533_103291</name>
</gene>
<sequence>MFKNILLAFDGSESSLRTVSQALEIAKLTSDSKIWVVYVLTDKTSSTEVLHLWEAEGIKEDRLHRFKLAEEAAVGHNINYEIKLLRGEPESKIIEFATEKQMDIIVIGSRGLNPFQSMILGSVSHKVMKKATCPVMIIK</sequence>
<dbReference type="EMBL" id="FOBW01000003">
    <property type="protein sequence ID" value="SEM54055.1"/>
    <property type="molecule type" value="Genomic_DNA"/>
</dbReference>
<keyword evidence="4" id="KW-1185">Reference proteome</keyword>
<organism evidence="3 4">
    <name type="scientific">Mesobacillus persicus</name>
    <dbReference type="NCBI Taxonomy" id="930146"/>
    <lineage>
        <taxon>Bacteria</taxon>
        <taxon>Bacillati</taxon>
        <taxon>Bacillota</taxon>
        <taxon>Bacilli</taxon>
        <taxon>Bacillales</taxon>
        <taxon>Bacillaceae</taxon>
        <taxon>Mesobacillus</taxon>
    </lineage>
</organism>
<dbReference type="PANTHER" id="PTHR46268:SF6">
    <property type="entry name" value="UNIVERSAL STRESS PROTEIN UP12"/>
    <property type="match status" value="1"/>
</dbReference>
<feature type="domain" description="UspA" evidence="2">
    <location>
        <begin position="1"/>
        <end position="139"/>
    </location>
</feature>
<reference evidence="4" key="1">
    <citation type="submission" date="2016-10" db="EMBL/GenBank/DDBJ databases">
        <authorList>
            <person name="Varghese N."/>
            <person name="Submissions S."/>
        </authorList>
    </citation>
    <scope>NUCLEOTIDE SEQUENCE [LARGE SCALE GENOMIC DNA]</scope>
    <source>
        <strain evidence="4">B48,IBRC-M 10115,DSM 25386,CECT 8001</strain>
    </source>
</reference>
<dbReference type="CDD" id="cd00293">
    <property type="entry name" value="USP-like"/>
    <property type="match status" value="1"/>
</dbReference>
<dbReference type="Pfam" id="PF00582">
    <property type="entry name" value="Usp"/>
    <property type="match status" value="1"/>
</dbReference>